<feature type="region of interest" description="Disordered" evidence="1">
    <location>
        <begin position="9"/>
        <end position="28"/>
    </location>
</feature>
<dbReference type="GO" id="GO:0005829">
    <property type="term" value="C:cytosol"/>
    <property type="evidence" value="ECO:0007669"/>
    <property type="project" value="TreeGrafter"/>
</dbReference>
<dbReference type="GO" id="GO:0005525">
    <property type="term" value="F:GTP binding"/>
    <property type="evidence" value="ECO:0007669"/>
    <property type="project" value="InterPro"/>
</dbReference>
<comment type="caution">
    <text evidence="2">The sequence shown here is derived from an EMBL/GenBank/DDBJ whole genome shotgun (WGS) entry which is preliminary data.</text>
</comment>
<evidence type="ECO:0008006" key="4">
    <source>
        <dbReference type="Google" id="ProtNLM"/>
    </source>
</evidence>
<dbReference type="AlphaFoldDB" id="A0AA36GFH0"/>
<dbReference type="InterPro" id="IPR040385">
    <property type="entry name" value="RABL6"/>
</dbReference>
<keyword evidence="3" id="KW-1185">Reference proteome</keyword>
<evidence type="ECO:0000256" key="1">
    <source>
        <dbReference type="SAM" id="MobiDB-lite"/>
    </source>
</evidence>
<gene>
    <name evidence="2" type="ORF">MSPICULIGERA_LOCUS21413</name>
</gene>
<dbReference type="GO" id="GO:0003924">
    <property type="term" value="F:GTPase activity"/>
    <property type="evidence" value="ECO:0007669"/>
    <property type="project" value="InterPro"/>
</dbReference>
<dbReference type="PANTHER" id="PTHR14932:SF1">
    <property type="entry name" value="RAB-LIKE PROTEIN 6"/>
    <property type="match status" value="1"/>
</dbReference>
<dbReference type="PROSITE" id="PS51419">
    <property type="entry name" value="RAB"/>
    <property type="match status" value="1"/>
</dbReference>
<dbReference type="Pfam" id="PF08477">
    <property type="entry name" value="Roc"/>
    <property type="match status" value="1"/>
</dbReference>
<feature type="non-terminal residue" evidence="2">
    <location>
        <position position="205"/>
    </location>
</feature>
<organism evidence="2 3">
    <name type="scientific">Mesorhabditis spiculigera</name>
    <dbReference type="NCBI Taxonomy" id="96644"/>
    <lineage>
        <taxon>Eukaryota</taxon>
        <taxon>Metazoa</taxon>
        <taxon>Ecdysozoa</taxon>
        <taxon>Nematoda</taxon>
        <taxon>Chromadorea</taxon>
        <taxon>Rhabditida</taxon>
        <taxon>Rhabditina</taxon>
        <taxon>Rhabditomorpha</taxon>
        <taxon>Rhabditoidea</taxon>
        <taxon>Rhabditidae</taxon>
        <taxon>Mesorhabditinae</taxon>
        <taxon>Mesorhabditis</taxon>
    </lineage>
</organism>
<reference evidence="2" key="1">
    <citation type="submission" date="2023-06" db="EMBL/GenBank/DDBJ databases">
        <authorList>
            <person name="Delattre M."/>
        </authorList>
    </citation>
    <scope>NUCLEOTIDE SEQUENCE</scope>
    <source>
        <strain evidence="2">AF72</strain>
    </source>
</reference>
<dbReference type="SMART" id="SM00175">
    <property type="entry name" value="RAB"/>
    <property type="match status" value="1"/>
</dbReference>
<sequence>MISALRKKLGGGDGKEGGSNNANMPAGVGKLDQQLQKKYARGVQYNMKIVVRGDRNVGKSCLLRRLQGQQFQEDYTPTEEIQVANIHWNYRATDDVVKVDVWDVVDQSRKKRVKSDKLKLANHAAAEEFEDVACDARFVDVYKGCHGVIFVFDITKQWTWEYVTTEIVNVPANVPVMILANRRDMGHHRQVTDEMVSHFSQQYNE</sequence>
<evidence type="ECO:0000313" key="3">
    <source>
        <dbReference type="Proteomes" id="UP001177023"/>
    </source>
</evidence>
<dbReference type="InterPro" id="IPR001806">
    <property type="entry name" value="Small_GTPase"/>
</dbReference>
<dbReference type="Proteomes" id="UP001177023">
    <property type="component" value="Unassembled WGS sequence"/>
</dbReference>
<name>A0AA36GFH0_9BILA</name>
<dbReference type="Gene3D" id="3.40.50.300">
    <property type="entry name" value="P-loop containing nucleotide triphosphate hydrolases"/>
    <property type="match status" value="1"/>
</dbReference>
<dbReference type="PRINTS" id="PR00449">
    <property type="entry name" value="RASTRNSFRMNG"/>
</dbReference>
<accession>A0AA36GFH0</accession>
<dbReference type="InterPro" id="IPR027417">
    <property type="entry name" value="P-loop_NTPase"/>
</dbReference>
<dbReference type="EMBL" id="CATQJA010002665">
    <property type="protein sequence ID" value="CAJ0583326.1"/>
    <property type="molecule type" value="Genomic_DNA"/>
</dbReference>
<dbReference type="GO" id="GO:0005634">
    <property type="term" value="C:nucleus"/>
    <property type="evidence" value="ECO:0007669"/>
    <property type="project" value="TreeGrafter"/>
</dbReference>
<proteinExistence type="predicted"/>
<dbReference type="Pfam" id="PF00071">
    <property type="entry name" value="Ras"/>
    <property type="match status" value="1"/>
</dbReference>
<evidence type="ECO:0000313" key="2">
    <source>
        <dbReference type="EMBL" id="CAJ0583326.1"/>
    </source>
</evidence>
<dbReference type="PANTHER" id="PTHR14932">
    <property type="entry name" value="RAS GTPASE-RELATED"/>
    <property type="match status" value="1"/>
</dbReference>
<protein>
    <recommendedName>
        <fullName evidence="4">Rab-like protein 6</fullName>
    </recommendedName>
</protein>
<dbReference type="SUPFAM" id="SSF52540">
    <property type="entry name" value="P-loop containing nucleoside triphosphate hydrolases"/>
    <property type="match status" value="1"/>
</dbReference>